<dbReference type="GO" id="GO:0000408">
    <property type="term" value="C:EKC/KEOPS complex"/>
    <property type="evidence" value="ECO:0007669"/>
    <property type="project" value="TreeGrafter"/>
</dbReference>
<keyword evidence="6" id="KW-0808">Transferase</keyword>
<keyword evidence="4 5" id="KW-0539">Nucleus</keyword>
<dbReference type="Pfam" id="PF08617">
    <property type="entry name" value="CGI-121"/>
    <property type="match status" value="1"/>
</dbReference>
<comment type="similarity">
    <text evidence="2 5">Belongs to the CGI121/TPRKB family.</text>
</comment>
<dbReference type="PANTHER" id="PTHR15840">
    <property type="entry name" value="CGI-121 FAMILY MEMBER"/>
    <property type="match status" value="1"/>
</dbReference>
<accession>A0AAX4PML3</accession>
<reference evidence="6 7" key="1">
    <citation type="submission" date="2024-03" db="EMBL/GenBank/DDBJ databases">
        <title>Complete genome sequence of the green alga Chloropicon roscoffensis RCC1871.</title>
        <authorList>
            <person name="Lemieux C."/>
            <person name="Pombert J.-F."/>
            <person name="Otis C."/>
            <person name="Turmel M."/>
        </authorList>
    </citation>
    <scope>NUCLEOTIDE SEQUENCE [LARGE SCALE GENOMIC DNA]</scope>
    <source>
        <strain evidence="6 7">RCC1871</strain>
    </source>
</reference>
<evidence type="ECO:0000256" key="3">
    <source>
        <dbReference type="ARBA" id="ARBA00022694"/>
    </source>
</evidence>
<dbReference type="GO" id="GO:0002949">
    <property type="term" value="P:tRNA threonylcarbamoyladenosine modification"/>
    <property type="evidence" value="ECO:0007669"/>
    <property type="project" value="TreeGrafter"/>
</dbReference>
<evidence type="ECO:0000256" key="4">
    <source>
        <dbReference type="ARBA" id="ARBA00023242"/>
    </source>
</evidence>
<dbReference type="GO" id="GO:0005634">
    <property type="term" value="C:nucleus"/>
    <property type="evidence" value="ECO:0007669"/>
    <property type="project" value="UniProtKB-SubCell"/>
</dbReference>
<protein>
    <submittedName>
        <fullName evidence="6">Kinase binding protein CGI-121</fullName>
    </submittedName>
</protein>
<keyword evidence="3" id="KW-0819">tRNA processing</keyword>
<keyword evidence="6" id="KW-0418">Kinase</keyword>
<dbReference type="EMBL" id="CP151518">
    <property type="protein sequence ID" value="WZN67164.1"/>
    <property type="molecule type" value="Genomic_DNA"/>
</dbReference>
<dbReference type="AlphaFoldDB" id="A0AAX4PML3"/>
<evidence type="ECO:0000256" key="5">
    <source>
        <dbReference type="RuleBase" id="RU004398"/>
    </source>
</evidence>
<dbReference type="PANTHER" id="PTHR15840:SF10">
    <property type="entry name" value="EKC_KEOPS COMPLEX SUBUNIT TPRKB"/>
    <property type="match status" value="1"/>
</dbReference>
<name>A0AAX4PML3_9CHLO</name>
<evidence type="ECO:0000256" key="1">
    <source>
        <dbReference type="ARBA" id="ARBA00004123"/>
    </source>
</evidence>
<evidence type="ECO:0000313" key="7">
    <source>
        <dbReference type="Proteomes" id="UP001472866"/>
    </source>
</evidence>
<dbReference type="Gene3D" id="3.30.2380.10">
    <property type="entry name" value="CGI121/TPRKB"/>
    <property type="match status" value="1"/>
</dbReference>
<sequence length="188" mass="20223">MASTETITFESHPGWTLQARFFRDVTNAEEVGNLIVAGKLPVKTSVINAKLVPDVLPLYAAGDKTLRAHKSQKGLTTRTLGSELVFNLSGSKHIREALTKFGVKSKDCTSVILAWFEKEGEMEEEGGDVSGLVKGSAGAMADLASAADIAEVRSHYNITDEELSTSSLTDCVVFRIGAKDFLDKKSGK</sequence>
<proteinExistence type="inferred from homology"/>
<comment type="subcellular location">
    <subcellularLocation>
        <location evidence="1">Nucleus</location>
    </subcellularLocation>
</comment>
<dbReference type="GO" id="GO:0016301">
    <property type="term" value="F:kinase activity"/>
    <property type="evidence" value="ECO:0007669"/>
    <property type="project" value="UniProtKB-KW"/>
</dbReference>
<dbReference type="Proteomes" id="UP001472866">
    <property type="component" value="Chromosome 18"/>
</dbReference>
<dbReference type="SUPFAM" id="SSF143870">
    <property type="entry name" value="PF0523-like"/>
    <property type="match status" value="1"/>
</dbReference>
<gene>
    <name evidence="6" type="ORF">HKI87_18g87360</name>
</gene>
<dbReference type="GO" id="GO:0005829">
    <property type="term" value="C:cytosol"/>
    <property type="evidence" value="ECO:0007669"/>
    <property type="project" value="TreeGrafter"/>
</dbReference>
<keyword evidence="7" id="KW-1185">Reference proteome</keyword>
<organism evidence="6 7">
    <name type="scientific">Chloropicon roscoffensis</name>
    <dbReference type="NCBI Taxonomy" id="1461544"/>
    <lineage>
        <taxon>Eukaryota</taxon>
        <taxon>Viridiplantae</taxon>
        <taxon>Chlorophyta</taxon>
        <taxon>Chloropicophyceae</taxon>
        <taxon>Chloropicales</taxon>
        <taxon>Chloropicaceae</taxon>
        <taxon>Chloropicon</taxon>
    </lineage>
</organism>
<evidence type="ECO:0000313" key="6">
    <source>
        <dbReference type="EMBL" id="WZN67164.1"/>
    </source>
</evidence>
<dbReference type="InterPro" id="IPR036504">
    <property type="entry name" value="CGI121/TPRKB_sf"/>
</dbReference>
<dbReference type="InterPro" id="IPR013926">
    <property type="entry name" value="CGI121/TPRKB"/>
</dbReference>
<evidence type="ECO:0000256" key="2">
    <source>
        <dbReference type="ARBA" id="ARBA00005546"/>
    </source>
</evidence>